<feature type="compositionally biased region" description="Low complexity" evidence="5">
    <location>
        <begin position="26"/>
        <end position="46"/>
    </location>
</feature>
<dbReference type="PANTHER" id="PTHR30290">
    <property type="entry name" value="PERIPLASMIC BINDING COMPONENT OF ABC TRANSPORTER"/>
    <property type="match status" value="1"/>
</dbReference>
<feature type="domain" description="Solute-binding protein family 5" evidence="7">
    <location>
        <begin position="119"/>
        <end position="476"/>
    </location>
</feature>
<dbReference type="InterPro" id="IPR000914">
    <property type="entry name" value="SBP_5_dom"/>
</dbReference>
<keyword evidence="3" id="KW-0813">Transport</keyword>
<dbReference type="Gene3D" id="3.10.105.10">
    <property type="entry name" value="Dipeptide-binding Protein, Domain 3"/>
    <property type="match status" value="1"/>
</dbReference>
<dbReference type="GO" id="GO:1904680">
    <property type="term" value="F:peptide transmembrane transporter activity"/>
    <property type="evidence" value="ECO:0007669"/>
    <property type="project" value="TreeGrafter"/>
</dbReference>
<dbReference type="GO" id="GO:0030313">
    <property type="term" value="C:cell envelope"/>
    <property type="evidence" value="ECO:0007669"/>
    <property type="project" value="UniProtKB-SubCell"/>
</dbReference>
<comment type="caution">
    <text evidence="8">The sequence shown here is derived from an EMBL/GenBank/DDBJ whole genome shotgun (WGS) entry which is preliminary data.</text>
</comment>
<dbReference type="CDD" id="cd00995">
    <property type="entry name" value="PBP2_NikA_DppA_OppA_like"/>
    <property type="match status" value="1"/>
</dbReference>
<gene>
    <name evidence="8" type="ORF">IAA28_05840</name>
</gene>
<dbReference type="PIRSF" id="PIRSF002741">
    <property type="entry name" value="MppA"/>
    <property type="match status" value="1"/>
</dbReference>
<feature type="chain" id="PRO_5038693210" evidence="6">
    <location>
        <begin position="24"/>
        <end position="565"/>
    </location>
</feature>
<dbReference type="Proteomes" id="UP000886780">
    <property type="component" value="Unassembled WGS sequence"/>
</dbReference>
<proteinExistence type="inferred from homology"/>
<dbReference type="GO" id="GO:0043190">
    <property type="term" value="C:ATP-binding cassette (ABC) transporter complex"/>
    <property type="evidence" value="ECO:0007669"/>
    <property type="project" value="InterPro"/>
</dbReference>
<evidence type="ECO:0000256" key="2">
    <source>
        <dbReference type="ARBA" id="ARBA00005695"/>
    </source>
</evidence>
<dbReference type="PROSITE" id="PS51257">
    <property type="entry name" value="PROKAR_LIPOPROTEIN"/>
    <property type="match status" value="1"/>
</dbReference>
<dbReference type="Pfam" id="PF00496">
    <property type="entry name" value="SBP_bac_5"/>
    <property type="match status" value="1"/>
</dbReference>
<dbReference type="EMBL" id="DXEU01000101">
    <property type="protein sequence ID" value="HIX52307.1"/>
    <property type="molecule type" value="Genomic_DNA"/>
</dbReference>
<comment type="similarity">
    <text evidence="2">Belongs to the bacterial solute-binding protein 5 family.</text>
</comment>
<evidence type="ECO:0000256" key="1">
    <source>
        <dbReference type="ARBA" id="ARBA00004196"/>
    </source>
</evidence>
<evidence type="ECO:0000256" key="6">
    <source>
        <dbReference type="SAM" id="SignalP"/>
    </source>
</evidence>
<evidence type="ECO:0000256" key="3">
    <source>
        <dbReference type="ARBA" id="ARBA00022448"/>
    </source>
</evidence>
<evidence type="ECO:0000313" key="8">
    <source>
        <dbReference type="EMBL" id="HIX52307.1"/>
    </source>
</evidence>
<dbReference type="PANTHER" id="PTHR30290:SF10">
    <property type="entry name" value="PERIPLASMIC OLIGOPEPTIDE-BINDING PROTEIN-RELATED"/>
    <property type="match status" value="1"/>
</dbReference>
<dbReference type="GO" id="GO:0015833">
    <property type="term" value="P:peptide transport"/>
    <property type="evidence" value="ECO:0007669"/>
    <property type="project" value="TreeGrafter"/>
</dbReference>
<evidence type="ECO:0000256" key="5">
    <source>
        <dbReference type="SAM" id="MobiDB-lite"/>
    </source>
</evidence>
<evidence type="ECO:0000259" key="7">
    <source>
        <dbReference type="Pfam" id="PF00496"/>
    </source>
</evidence>
<dbReference type="AlphaFoldDB" id="A0A9D1W5P4"/>
<organism evidence="8 9">
    <name type="scientific">Candidatus Lachnoclostridium stercoripullorum</name>
    <dbReference type="NCBI Taxonomy" id="2838635"/>
    <lineage>
        <taxon>Bacteria</taxon>
        <taxon>Bacillati</taxon>
        <taxon>Bacillota</taxon>
        <taxon>Clostridia</taxon>
        <taxon>Lachnospirales</taxon>
        <taxon>Lachnospiraceae</taxon>
    </lineage>
</organism>
<feature type="signal peptide" evidence="6">
    <location>
        <begin position="1"/>
        <end position="23"/>
    </location>
</feature>
<name>A0A9D1W5P4_9FIRM</name>
<protein>
    <submittedName>
        <fullName evidence="8">ABC transporter substrate-binding protein</fullName>
    </submittedName>
</protein>
<evidence type="ECO:0000313" key="9">
    <source>
        <dbReference type="Proteomes" id="UP000886780"/>
    </source>
</evidence>
<dbReference type="Gene3D" id="3.40.190.10">
    <property type="entry name" value="Periplasmic binding protein-like II"/>
    <property type="match status" value="1"/>
</dbReference>
<keyword evidence="4 6" id="KW-0732">Signal</keyword>
<evidence type="ECO:0000256" key="4">
    <source>
        <dbReference type="ARBA" id="ARBA00022729"/>
    </source>
</evidence>
<feature type="region of interest" description="Disordered" evidence="5">
    <location>
        <begin position="26"/>
        <end position="55"/>
    </location>
</feature>
<reference evidence="8" key="1">
    <citation type="journal article" date="2021" name="PeerJ">
        <title>Extensive microbial diversity within the chicken gut microbiome revealed by metagenomics and culture.</title>
        <authorList>
            <person name="Gilroy R."/>
            <person name="Ravi A."/>
            <person name="Getino M."/>
            <person name="Pursley I."/>
            <person name="Horton D.L."/>
            <person name="Alikhan N.F."/>
            <person name="Baker D."/>
            <person name="Gharbi K."/>
            <person name="Hall N."/>
            <person name="Watson M."/>
            <person name="Adriaenssens E.M."/>
            <person name="Foster-Nyarko E."/>
            <person name="Jarju S."/>
            <person name="Secka A."/>
            <person name="Antonio M."/>
            <person name="Oren A."/>
            <person name="Chaudhuri R.R."/>
            <person name="La Ragione R."/>
            <person name="Hildebrand F."/>
            <person name="Pallen M.J."/>
        </authorList>
    </citation>
    <scope>NUCLEOTIDE SEQUENCE</scope>
    <source>
        <strain evidence="8">ChiGjej4B4-12881</strain>
    </source>
</reference>
<dbReference type="SUPFAM" id="SSF53850">
    <property type="entry name" value="Periplasmic binding protein-like II"/>
    <property type="match status" value="1"/>
</dbReference>
<dbReference type="InterPro" id="IPR030678">
    <property type="entry name" value="Peptide/Ni-bd"/>
</dbReference>
<dbReference type="InterPro" id="IPR039424">
    <property type="entry name" value="SBP_5"/>
</dbReference>
<reference evidence="8" key="2">
    <citation type="submission" date="2021-04" db="EMBL/GenBank/DDBJ databases">
        <authorList>
            <person name="Gilroy R."/>
        </authorList>
    </citation>
    <scope>NUCLEOTIDE SEQUENCE</scope>
    <source>
        <strain evidence="8">ChiGjej4B4-12881</strain>
    </source>
</reference>
<accession>A0A9D1W5P4</accession>
<dbReference type="GO" id="GO:0042597">
    <property type="term" value="C:periplasmic space"/>
    <property type="evidence" value="ECO:0007669"/>
    <property type="project" value="UniProtKB-ARBA"/>
</dbReference>
<sequence>MKKRRLVALATAAVMALSMAACGGGSSTTDTTAAGGDAATETTGAGLTPDASSEGQELAGSIKIGDLEAEPVDGGTLVVSMPSAPRTMDPAQYTTVYESAVMYSVLDTLFIWNEDYTDILPNLVTDYSVSEDGLSYTMTLRDDVYFQDGQYVKGRKMTAEDVKYSLERSKEESPTDRVCRDFFDYVEVVSDTEFIIHMTSPAGPFLNQLAEVGSAIVPKEEVEGWGDDFGSHIVGSGPFILKEVVTDERVVLEKNPNYWGEAPHVDGVEFRIVTDSNQAINAVQTGEVDIAMYLSGEAITRAKDAGMLLQIPGSGITYVRFNLQQGPTADPKVREALTMAVDIDSMVAGIYQYGEGTRAYQPLTAYSWGYKAENNDLVPAYDPEGAKALLAEAGYPDGFDMTLYIASTTSREKMAQMLQYYWGEIGVNLEIVSSTMAEWSASVVDSWQSDAVNSYGVSWNSNPDPYGYLDKFFNTQTIHASSNAGGYTNEEIDAKLVEAFSLTDQEERTAIYDEIMKQVMSEYTGLYYAYECRNWAVSERVNDAILRADSQMIVTSPFNNVWLAQ</sequence>
<comment type="subcellular location">
    <subcellularLocation>
        <location evidence="1">Cell envelope</location>
    </subcellularLocation>
</comment>